<keyword evidence="3" id="KW-1185">Reference proteome</keyword>
<dbReference type="EMBL" id="CP012752">
    <property type="protein sequence ID" value="ALG07341.1"/>
    <property type="molecule type" value="Genomic_DNA"/>
</dbReference>
<dbReference type="AlphaFoldDB" id="A0A0N9HYV1"/>
<name>A0A0N9HYV1_9PSEU</name>
<dbReference type="Gene3D" id="1.50.10.20">
    <property type="match status" value="1"/>
</dbReference>
<dbReference type="GO" id="GO:0005975">
    <property type="term" value="P:carbohydrate metabolic process"/>
    <property type="evidence" value="ECO:0007669"/>
    <property type="project" value="InterPro"/>
</dbReference>
<reference evidence="2 3" key="1">
    <citation type="submission" date="2015-07" db="EMBL/GenBank/DDBJ databases">
        <title>Genome sequencing of Kibdelosporangium phytohabitans.</title>
        <authorList>
            <person name="Qin S."/>
            <person name="Xing K."/>
        </authorList>
    </citation>
    <scope>NUCLEOTIDE SEQUENCE [LARGE SCALE GENOMIC DNA]</scope>
    <source>
        <strain evidence="2 3">KLBMP1111</strain>
    </source>
</reference>
<feature type="signal peptide" evidence="1">
    <location>
        <begin position="1"/>
        <end position="22"/>
    </location>
</feature>
<dbReference type="InterPro" id="IPR053169">
    <property type="entry name" value="MUG_Protein"/>
</dbReference>
<evidence type="ECO:0000313" key="2">
    <source>
        <dbReference type="EMBL" id="ALG07341.1"/>
    </source>
</evidence>
<dbReference type="PANTHER" id="PTHR47791">
    <property type="entry name" value="MEIOTICALLY UP-REGULATED GENE 191 PROTEIN"/>
    <property type="match status" value="1"/>
</dbReference>
<dbReference type="PANTHER" id="PTHR47791:SF1">
    <property type="entry name" value="ENDO MANNANASE, GH76 FAMILY (EUROFUNG)"/>
    <property type="match status" value="1"/>
</dbReference>
<feature type="chain" id="PRO_5006035659" description="Glycosyl hydrolase" evidence="1">
    <location>
        <begin position="23"/>
        <end position="357"/>
    </location>
</feature>
<dbReference type="OrthoDB" id="2505409at2"/>
<evidence type="ECO:0000313" key="3">
    <source>
        <dbReference type="Proteomes" id="UP000063699"/>
    </source>
</evidence>
<proteinExistence type="predicted"/>
<dbReference type="InterPro" id="IPR008928">
    <property type="entry name" value="6-hairpin_glycosidase_sf"/>
</dbReference>
<sequence>MIRFVLPLIVASLILLPGTSNAETSRTEQSPEPAQQWARASGAVLARWYNPRTGVYDTTNWWNAANALNAEIDLSRLHRTRTGPEHAATTYAKFGPGGFHNHYYDDEGWWALTWINAYDLTRDQRYLGVAKSLFADMAAGWDTVCGGGIWWNKEKTYKNAIPNELFISIAARLTQRTRGTEARHYRQWAERGWAWFAASGMINSSNLVNDGLDANCANNGRPTWTYNQGVVLGALTDLADITHDRRHLDTAHRIATAATRTVIYPNGILREPCEWDNGCGADGPQFKGIFMRNLSYLHHESPRWHYADFIRLNAKSIWHNNRDAADQLGLKWTGPLDAADAARQSSAQDALNAAARL</sequence>
<dbReference type="SUPFAM" id="SSF48208">
    <property type="entry name" value="Six-hairpin glycosidases"/>
    <property type="match status" value="1"/>
</dbReference>
<dbReference type="STRING" id="860235.AOZ06_10765"/>
<dbReference type="Pfam" id="PF03663">
    <property type="entry name" value="Glyco_hydro_76"/>
    <property type="match status" value="1"/>
</dbReference>
<evidence type="ECO:0000256" key="1">
    <source>
        <dbReference type="SAM" id="SignalP"/>
    </source>
</evidence>
<evidence type="ECO:0008006" key="4">
    <source>
        <dbReference type="Google" id="ProtNLM"/>
    </source>
</evidence>
<dbReference type="InterPro" id="IPR005198">
    <property type="entry name" value="Glyco_hydro_76"/>
</dbReference>
<dbReference type="RefSeq" id="WP_054289309.1">
    <property type="nucleotide sequence ID" value="NZ_CP012752.1"/>
</dbReference>
<accession>A0A0N9HYV1</accession>
<gene>
    <name evidence="2" type="ORF">AOZ06_10765</name>
</gene>
<keyword evidence="1" id="KW-0732">Signal</keyword>
<organism evidence="2 3">
    <name type="scientific">Kibdelosporangium phytohabitans</name>
    <dbReference type="NCBI Taxonomy" id="860235"/>
    <lineage>
        <taxon>Bacteria</taxon>
        <taxon>Bacillati</taxon>
        <taxon>Actinomycetota</taxon>
        <taxon>Actinomycetes</taxon>
        <taxon>Pseudonocardiales</taxon>
        <taxon>Pseudonocardiaceae</taxon>
        <taxon>Kibdelosporangium</taxon>
    </lineage>
</organism>
<dbReference type="Proteomes" id="UP000063699">
    <property type="component" value="Chromosome"/>
</dbReference>
<protein>
    <recommendedName>
        <fullName evidence="4">Glycosyl hydrolase</fullName>
    </recommendedName>
</protein>
<dbReference type="KEGG" id="kphy:AOZ06_10765"/>